<evidence type="ECO:0000256" key="4">
    <source>
        <dbReference type="ARBA" id="ARBA00022801"/>
    </source>
</evidence>
<name>A0A267EYF1_9PLAT</name>
<evidence type="ECO:0000313" key="7">
    <source>
        <dbReference type="EMBL" id="PAA66538.1"/>
    </source>
</evidence>
<accession>A0A267EYF1</accession>
<proteinExistence type="inferred from homology"/>
<dbReference type="GO" id="GO:0004222">
    <property type="term" value="F:metalloendopeptidase activity"/>
    <property type="evidence" value="ECO:0007669"/>
    <property type="project" value="InterPro"/>
</dbReference>
<comment type="similarity">
    <text evidence="1 6">Belongs to the peptidase M76 family.</text>
</comment>
<dbReference type="GO" id="GO:0033615">
    <property type="term" value="P:mitochondrial proton-transporting ATP synthase complex assembly"/>
    <property type="evidence" value="ECO:0007669"/>
    <property type="project" value="TreeGrafter"/>
</dbReference>
<reference evidence="7 8" key="1">
    <citation type="submission" date="2017-06" db="EMBL/GenBank/DDBJ databases">
        <title>A platform for efficient transgenesis in Macrostomum lignano, a flatworm model organism for stem cell research.</title>
        <authorList>
            <person name="Berezikov E."/>
        </authorList>
    </citation>
    <scope>NUCLEOTIDE SEQUENCE [LARGE SCALE GENOMIC DNA]</scope>
    <source>
        <strain evidence="7">DV1</strain>
        <tissue evidence="7">Whole organism</tissue>
    </source>
</reference>
<evidence type="ECO:0000256" key="3">
    <source>
        <dbReference type="ARBA" id="ARBA00022723"/>
    </source>
</evidence>
<evidence type="ECO:0000256" key="6">
    <source>
        <dbReference type="RuleBase" id="RU364057"/>
    </source>
</evidence>
<dbReference type="GO" id="GO:0034982">
    <property type="term" value="P:mitochondrial protein processing"/>
    <property type="evidence" value="ECO:0007669"/>
    <property type="project" value="TreeGrafter"/>
</dbReference>
<dbReference type="PANTHER" id="PTHR21711:SF0">
    <property type="entry name" value="MITOCHONDRIAL INNER MEMBRANE PROTEASE ATP23 HOMOLOG"/>
    <property type="match status" value="1"/>
</dbReference>
<keyword evidence="8" id="KW-1185">Reference proteome</keyword>
<dbReference type="Proteomes" id="UP000215902">
    <property type="component" value="Unassembled WGS sequence"/>
</dbReference>
<dbReference type="Pfam" id="PF09768">
    <property type="entry name" value="Peptidase_M76"/>
    <property type="match status" value="1"/>
</dbReference>
<gene>
    <name evidence="7" type="ORF">BOX15_Mlig023839g1</name>
</gene>
<keyword evidence="5 6" id="KW-0482">Metalloprotease</keyword>
<keyword evidence="4 6" id="KW-0378">Hydrolase</keyword>
<dbReference type="AlphaFoldDB" id="A0A267EYF1"/>
<dbReference type="InterPro" id="IPR019165">
    <property type="entry name" value="Peptidase_M76_ATP23"/>
</dbReference>
<keyword evidence="3 6" id="KW-0479">Metal-binding</keyword>
<evidence type="ECO:0000256" key="2">
    <source>
        <dbReference type="ARBA" id="ARBA00022670"/>
    </source>
</evidence>
<keyword evidence="2 6" id="KW-0645">Protease</keyword>
<dbReference type="GO" id="GO:0005739">
    <property type="term" value="C:mitochondrion"/>
    <property type="evidence" value="ECO:0007669"/>
    <property type="project" value="GOC"/>
</dbReference>
<comment type="caution">
    <text evidence="7">The sequence shown here is derived from an EMBL/GenBank/DDBJ whole genome shotgun (WGS) entry which is preliminary data.</text>
</comment>
<organism evidence="7 8">
    <name type="scientific">Macrostomum lignano</name>
    <dbReference type="NCBI Taxonomy" id="282301"/>
    <lineage>
        <taxon>Eukaryota</taxon>
        <taxon>Metazoa</taxon>
        <taxon>Spiralia</taxon>
        <taxon>Lophotrochozoa</taxon>
        <taxon>Platyhelminthes</taxon>
        <taxon>Rhabditophora</taxon>
        <taxon>Macrostomorpha</taxon>
        <taxon>Macrostomida</taxon>
        <taxon>Macrostomidae</taxon>
        <taxon>Macrostomum</taxon>
    </lineage>
</organism>
<protein>
    <recommendedName>
        <fullName evidence="6">Mitochondrial inner membrane protease ATP23</fullName>
        <ecNumber evidence="6">3.4.24.-</ecNumber>
    </recommendedName>
</protein>
<dbReference type="PANTHER" id="PTHR21711">
    <property type="entry name" value="MITOCHONDRIAL INNER MEMBRANE PROTEASE"/>
    <property type="match status" value="1"/>
</dbReference>
<sequence>HALAHLHTRVQLTILLLMELWQRYKRRSCFNTAKACLLTDPLCRILFGAMRSRQCPLTFGRHLACEPCDDAKLRGGFDQASSQIVLCSNAASLAAPDPCVTLRHELVHAFDACRAVADFDSSLDQLACTEIRAYNLAEPASWQKPAGGHADWVRQRAVDSVLTVRRIEQAEAETAVNRVFDRCYADLEPFGRRPLPPDPLERAELGSAQLAAKEAKFYGYWSECQSSS</sequence>
<dbReference type="STRING" id="282301.A0A267EYF1"/>
<feature type="non-terminal residue" evidence="7">
    <location>
        <position position="1"/>
    </location>
</feature>
<evidence type="ECO:0000313" key="8">
    <source>
        <dbReference type="Proteomes" id="UP000215902"/>
    </source>
</evidence>
<dbReference type="EMBL" id="NIVC01001551">
    <property type="protein sequence ID" value="PAA66538.1"/>
    <property type="molecule type" value="Genomic_DNA"/>
</dbReference>
<dbReference type="GO" id="GO:0046872">
    <property type="term" value="F:metal ion binding"/>
    <property type="evidence" value="ECO:0007669"/>
    <property type="project" value="UniProtKB-KW"/>
</dbReference>
<evidence type="ECO:0000256" key="5">
    <source>
        <dbReference type="ARBA" id="ARBA00023049"/>
    </source>
</evidence>
<evidence type="ECO:0000256" key="1">
    <source>
        <dbReference type="ARBA" id="ARBA00009915"/>
    </source>
</evidence>
<dbReference type="OrthoDB" id="285308at2759"/>
<dbReference type="EC" id="3.4.24.-" evidence="6"/>